<evidence type="ECO:0000313" key="3">
    <source>
        <dbReference type="EMBL" id="KAF2717293.1"/>
    </source>
</evidence>
<dbReference type="EMBL" id="MU003847">
    <property type="protein sequence ID" value="KAF2717293.1"/>
    <property type="molecule type" value="Genomic_DNA"/>
</dbReference>
<keyword evidence="4" id="KW-1185">Reference proteome</keyword>
<accession>A0A9P4Q0S6</accession>
<keyword evidence="1" id="KW-0175">Coiled coil</keyword>
<feature type="compositionally biased region" description="Basic and acidic residues" evidence="2">
    <location>
        <begin position="305"/>
        <end position="316"/>
    </location>
</feature>
<reference evidence="3" key="1">
    <citation type="journal article" date="2020" name="Stud. Mycol.">
        <title>101 Dothideomycetes genomes: a test case for predicting lifestyles and emergence of pathogens.</title>
        <authorList>
            <person name="Haridas S."/>
            <person name="Albert R."/>
            <person name="Binder M."/>
            <person name="Bloem J."/>
            <person name="Labutti K."/>
            <person name="Salamov A."/>
            <person name="Andreopoulos B."/>
            <person name="Baker S."/>
            <person name="Barry K."/>
            <person name="Bills G."/>
            <person name="Bluhm B."/>
            <person name="Cannon C."/>
            <person name="Castanera R."/>
            <person name="Culley D."/>
            <person name="Daum C."/>
            <person name="Ezra D."/>
            <person name="Gonzalez J."/>
            <person name="Henrissat B."/>
            <person name="Kuo A."/>
            <person name="Liang C."/>
            <person name="Lipzen A."/>
            <person name="Lutzoni F."/>
            <person name="Magnuson J."/>
            <person name="Mondo S."/>
            <person name="Nolan M."/>
            <person name="Ohm R."/>
            <person name="Pangilinan J."/>
            <person name="Park H.-J."/>
            <person name="Ramirez L."/>
            <person name="Alfaro M."/>
            <person name="Sun H."/>
            <person name="Tritt A."/>
            <person name="Yoshinaga Y."/>
            <person name="Zwiers L.-H."/>
            <person name="Turgeon B."/>
            <person name="Goodwin S."/>
            <person name="Spatafora J."/>
            <person name="Crous P."/>
            <person name="Grigoriev I."/>
        </authorList>
    </citation>
    <scope>NUCLEOTIDE SEQUENCE</scope>
    <source>
        <strain evidence="3">CBS 116435</strain>
    </source>
</reference>
<evidence type="ECO:0000256" key="1">
    <source>
        <dbReference type="SAM" id="Coils"/>
    </source>
</evidence>
<gene>
    <name evidence="3" type="ORF">K431DRAFT_315885</name>
</gene>
<name>A0A9P4Q0S6_9PEZI</name>
<dbReference type="AlphaFoldDB" id="A0A9P4Q0S6"/>
<protein>
    <submittedName>
        <fullName evidence="3">Uncharacterized protein</fullName>
    </submittedName>
</protein>
<feature type="region of interest" description="Disordered" evidence="2">
    <location>
        <begin position="295"/>
        <end position="316"/>
    </location>
</feature>
<evidence type="ECO:0000256" key="2">
    <source>
        <dbReference type="SAM" id="MobiDB-lite"/>
    </source>
</evidence>
<feature type="coiled-coil region" evidence="1">
    <location>
        <begin position="36"/>
        <end position="63"/>
    </location>
</feature>
<feature type="compositionally biased region" description="Acidic residues" evidence="2">
    <location>
        <begin position="295"/>
        <end position="304"/>
    </location>
</feature>
<sequence>MSIADTVATNTGGVVDRSDGIHTIAGKADSETGSSSATSSQQIAKLKAQVANLRKQRNDAVSVLRHSGLLLELPTSTLKKIIPKQDLADTYADQCTKHIEQFHYIRPVGELKENILQLASIEGNTTRVMQYFIYYVIADMKAVCREWDQEDYGEPDPEDTASYMCEKELEDETLLEMIESEWRIKMALPEPEMWDPTAIIEAFRYVTVLGGLQCMWDRWERRCSMKLLGRSAEFLYYCHGRRVGRMLARKIVGGILPPELVSLIEGLVVGERNSYSLPVPEKCVCCQSCESEMVDETSDEDSESALERNTDDEMVD</sequence>
<proteinExistence type="predicted"/>
<evidence type="ECO:0000313" key="4">
    <source>
        <dbReference type="Proteomes" id="UP000799441"/>
    </source>
</evidence>
<organism evidence="3 4">
    <name type="scientific">Polychaeton citri CBS 116435</name>
    <dbReference type="NCBI Taxonomy" id="1314669"/>
    <lineage>
        <taxon>Eukaryota</taxon>
        <taxon>Fungi</taxon>
        <taxon>Dikarya</taxon>
        <taxon>Ascomycota</taxon>
        <taxon>Pezizomycotina</taxon>
        <taxon>Dothideomycetes</taxon>
        <taxon>Dothideomycetidae</taxon>
        <taxon>Capnodiales</taxon>
        <taxon>Capnodiaceae</taxon>
        <taxon>Polychaeton</taxon>
    </lineage>
</organism>
<dbReference type="Proteomes" id="UP000799441">
    <property type="component" value="Unassembled WGS sequence"/>
</dbReference>
<comment type="caution">
    <text evidence="3">The sequence shown here is derived from an EMBL/GenBank/DDBJ whole genome shotgun (WGS) entry which is preliminary data.</text>
</comment>